<protein>
    <submittedName>
        <fullName evidence="2">Uncharacterized protein</fullName>
    </submittedName>
</protein>
<organism evidence="2 3">
    <name type="scientific">Peronospora destructor</name>
    <dbReference type="NCBI Taxonomy" id="86335"/>
    <lineage>
        <taxon>Eukaryota</taxon>
        <taxon>Sar</taxon>
        <taxon>Stramenopiles</taxon>
        <taxon>Oomycota</taxon>
        <taxon>Peronosporomycetes</taxon>
        <taxon>Peronosporales</taxon>
        <taxon>Peronosporaceae</taxon>
        <taxon>Peronospora</taxon>
    </lineage>
</organism>
<proteinExistence type="predicted"/>
<name>A0AAV0UTI5_9STRA</name>
<accession>A0AAV0UTI5</accession>
<feature type="region of interest" description="Disordered" evidence="1">
    <location>
        <begin position="132"/>
        <end position="152"/>
    </location>
</feature>
<evidence type="ECO:0000313" key="3">
    <source>
        <dbReference type="Proteomes" id="UP001162029"/>
    </source>
</evidence>
<keyword evidence="3" id="KW-1185">Reference proteome</keyword>
<reference evidence="2" key="1">
    <citation type="submission" date="2022-12" db="EMBL/GenBank/DDBJ databases">
        <authorList>
            <person name="Webb A."/>
        </authorList>
    </citation>
    <scope>NUCLEOTIDE SEQUENCE</scope>
    <source>
        <strain evidence="2">Pd1</strain>
    </source>
</reference>
<dbReference type="EMBL" id="CANTFM010001493">
    <property type="protein sequence ID" value="CAI5740225.1"/>
    <property type="molecule type" value="Genomic_DNA"/>
</dbReference>
<evidence type="ECO:0000313" key="2">
    <source>
        <dbReference type="EMBL" id="CAI5740225.1"/>
    </source>
</evidence>
<evidence type="ECO:0000256" key="1">
    <source>
        <dbReference type="SAM" id="MobiDB-lite"/>
    </source>
</evidence>
<gene>
    <name evidence="2" type="ORF">PDE001_LOCUS7434</name>
</gene>
<feature type="compositionally biased region" description="Low complexity" evidence="1">
    <location>
        <begin position="135"/>
        <end position="146"/>
    </location>
</feature>
<dbReference type="Proteomes" id="UP001162029">
    <property type="component" value="Unassembled WGS sequence"/>
</dbReference>
<sequence length="195" mass="21778">MAEYSEMAHKHLANAPGSVVNAIYPVNPPQMHMQAPSQHPGRFQELPRLQVPPFAPTQQSMPAWKMPQQFPRMSVSNLLSGSFRSRAIPQPQALTLTLPPPPPAPTPPTLRRLPSFADILARTHLLHLMGRSSEPTETCTPTTTEAPMEDDKQMQPEKIMTSMLQQQIPMQLMENSYTTLRPSLSGHELEHGHVN</sequence>
<dbReference type="AlphaFoldDB" id="A0AAV0UTI5"/>
<comment type="caution">
    <text evidence="2">The sequence shown here is derived from an EMBL/GenBank/DDBJ whole genome shotgun (WGS) entry which is preliminary data.</text>
</comment>